<evidence type="ECO:0000256" key="2">
    <source>
        <dbReference type="ARBA" id="ARBA00023125"/>
    </source>
</evidence>
<dbReference type="Proteomes" id="UP000235050">
    <property type="component" value="Unassembled WGS sequence"/>
</dbReference>
<evidence type="ECO:0000313" key="7">
    <source>
        <dbReference type="Proteomes" id="UP000235050"/>
    </source>
</evidence>
<dbReference type="AlphaFoldDB" id="A0A2N5JC62"/>
<keyword evidence="2" id="KW-0238">DNA-binding</keyword>
<gene>
    <name evidence="6" type="ORF">Uis1B_0309</name>
</gene>
<dbReference type="InterPro" id="IPR009057">
    <property type="entry name" value="Homeodomain-like_sf"/>
</dbReference>
<sequence length="316" mass="36049">MRYVDESRQELLISSPQFPALVLAHASWDKAPFHWHAGLELLYAKDCPVLVSLRDRTLRLDPGGIFVVPPETMHAIRMMEGDPASVAPRALSVTLNPADMASVFPNIMQAQRSLDYQRCNRQGSRVLVGDCEDLYSLLVGDSPVRYLEANSLFYSLIAKLFGSFVSPDDLRGDSSTRDERTIALVHRYVQTRFMDPLTTTEVARHFGYSREYFSRFFKKYAGVSFREYVNELRLDVACEQLRDADIPIGQVGRMSGFANEKSFRHVFFRKFGCTPDQYRCNERRYAGQDWPNTDWPTGEWPTGEWSAEDAGASDRA</sequence>
<dbReference type="Gene3D" id="2.60.120.10">
    <property type="entry name" value="Jelly Rolls"/>
    <property type="match status" value="1"/>
</dbReference>
<feature type="region of interest" description="Disordered" evidence="4">
    <location>
        <begin position="291"/>
        <end position="316"/>
    </location>
</feature>
<accession>A0A2N5JC62</accession>
<dbReference type="GO" id="GO:0043565">
    <property type="term" value="F:sequence-specific DNA binding"/>
    <property type="evidence" value="ECO:0007669"/>
    <property type="project" value="InterPro"/>
</dbReference>
<keyword evidence="1" id="KW-0805">Transcription regulation</keyword>
<dbReference type="SMART" id="SM00342">
    <property type="entry name" value="HTH_ARAC"/>
    <property type="match status" value="1"/>
</dbReference>
<dbReference type="Pfam" id="PF02311">
    <property type="entry name" value="AraC_binding"/>
    <property type="match status" value="1"/>
</dbReference>
<evidence type="ECO:0000313" key="6">
    <source>
        <dbReference type="EMBL" id="PLS31771.1"/>
    </source>
</evidence>
<comment type="caution">
    <text evidence="6">The sequence shown here is derived from an EMBL/GenBank/DDBJ whole genome shotgun (WGS) entry which is preliminary data.</text>
</comment>
<dbReference type="Gene3D" id="1.10.10.60">
    <property type="entry name" value="Homeodomain-like"/>
    <property type="match status" value="2"/>
</dbReference>
<dbReference type="OrthoDB" id="2060755at2"/>
<feature type="domain" description="HTH araC/xylS-type" evidence="5">
    <location>
        <begin position="183"/>
        <end position="281"/>
    </location>
</feature>
<dbReference type="EMBL" id="NMWU01000005">
    <property type="protein sequence ID" value="PLS31771.1"/>
    <property type="molecule type" value="Genomic_DNA"/>
</dbReference>
<dbReference type="PANTHER" id="PTHR43280">
    <property type="entry name" value="ARAC-FAMILY TRANSCRIPTIONAL REGULATOR"/>
    <property type="match status" value="1"/>
</dbReference>
<dbReference type="GO" id="GO:0003700">
    <property type="term" value="F:DNA-binding transcription factor activity"/>
    <property type="evidence" value="ECO:0007669"/>
    <property type="project" value="InterPro"/>
</dbReference>
<evidence type="ECO:0000256" key="1">
    <source>
        <dbReference type="ARBA" id="ARBA00023015"/>
    </source>
</evidence>
<name>A0A2N5JC62_9BIFI</name>
<keyword evidence="7" id="KW-1185">Reference proteome</keyword>
<dbReference type="PROSITE" id="PS01124">
    <property type="entry name" value="HTH_ARAC_FAMILY_2"/>
    <property type="match status" value="1"/>
</dbReference>
<proteinExistence type="predicted"/>
<dbReference type="Pfam" id="PF12833">
    <property type="entry name" value="HTH_18"/>
    <property type="match status" value="1"/>
</dbReference>
<evidence type="ECO:0000256" key="4">
    <source>
        <dbReference type="SAM" id="MobiDB-lite"/>
    </source>
</evidence>
<keyword evidence="3" id="KW-0804">Transcription</keyword>
<dbReference type="PANTHER" id="PTHR43280:SF2">
    <property type="entry name" value="HTH-TYPE TRANSCRIPTIONAL REGULATOR EXSA"/>
    <property type="match status" value="1"/>
</dbReference>
<evidence type="ECO:0000259" key="5">
    <source>
        <dbReference type="PROSITE" id="PS01124"/>
    </source>
</evidence>
<protein>
    <submittedName>
        <fullName evidence="6">AraC family transcriptional regulator</fullName>
    </submittedName>
</protein>
<dbReference type="InterPro" id="IPR018060">
    <property type="entry name" value="HTH_AraC"/>
</dbReference>
<dbReference type="InterPro" id="IPR011051">
    <property type="entry name" value="RmlC_Cupin_sf"/>
</dbReference>
<organism evidence="6 7">
    <name type="scientific">Bifidobacterium margollesii</name>
    <dbReference type="NCBI Taxonomy" id="2020964"/>
    <lineage>
        <taxon>Bacteria</taxon>
        <taxon>Bacillati</taxon>
        <taxon>Actinomycetota</taxon>
        <taxon>Actinomycetes</taxon>
        <taxon>Bifidobacteriales</taxon>
        <taxon>Bifidobacteriaceae</taxon>
        <taxon>Bifidobacterium</taxon>
    </lineage>
</organism>
<dbReference type="InterPro" id="IPR014710">
    <property type="entry name" value="RmlC-like_jellyroll"/>
</dbReference>
<dbReference type="InterPro" id="IPR003313">
    <property type="entry name" value="AraC-bd"/>
</dbReference>
<dbReference type="SUPFAM" id="SSF46689">
    <property type="entry name" value="Homeodomain-like"/>
    <property type="match status" value="2"/>
</dbReference>
<dbReference type="SUPFAM" id="SSF51182">
    <property type="entry name" value="RmlC-like cupins"/>
    <property type="match status" value="1"/>
</dbReference>
<evidence type="ECO:0000256" key="3">
    <source>
        <dbReference type="ARBA" id="ARBA00023163"/>
    </source>
</evidence>
<reference evidence="6 7" key="1">
    <citation type="submission" date="2017-07" db="EMBL/GenBank/DDBJ databases">
        <title>Bifidobacterium novel species.</title>
        <authorList>
            <person name="Lugli G.A."/>
            <person name="Milani C."/>
            <person name="Duranti S."/>
            <person name="Mangifesta M."/>
        </authorList>
    </citation>
    <scope>NUCLEOTIDE SEQUENCE [LARGE SCALE GENOMIC DNA]</scope>
    <source>
        <strain evidence="7">Uis1B</strain>
    </source>
</reference>
<dbReference type="RefSeq" id="WP_101614906.1">
    <property type="nucleotide sequence ID" value="NZ_NMWU01000005.1"/>
</dbReference>